<dbReference type="AlphaFoldDB" id="A0AAW2T9R3"/>
<keyword evidence="1" id="KW-0812">Transmembrane</keyword>
<keyword evidence="1" id="KW-1133">Transmembrane helix</keyword>
<keyword evidence="1" id="KW-0472">Membrane</keyword>
<feature type="transmembrane region" description="Helical" evidence="1">
    <location>
        <begin position="63"/>
        <end position="81"/>
    </location>
</feature>
<feature type="domain" description="Transposase-associated" evidence="2">
    <location>
        <begin position="10"/>
        <end position="56"/>
    </location>
</feature>
<proteinExistence type="predicted"/>
<dbReference type="EMBL" id="JACGWN010000015">
    <property type="protein sequence ID" value="KAL0401504.1"/>
    <property type="molecule type" value="Genomic_DNA"/>
</dbReference>
<gene>
    <name evidence="3" type="ORF">Slati_4180300</name>
</gene>
<sequence>MYEKNLPNRAGLNPEFQDGVTAFIEWAKSQQANMDGEKIRCPCRKCKNEVFKTPDEMMVRGRVLLMPILVHIIMVVAPYNYMRGLADRFQDVLHTAEQPLWNGCTTSQLAAVAELMDIKVDDQLSE</sequence>
<organism evidence="3">
    <name type="scientific">Sesamum latifolium</name>
    <dbReference type="NCBI Taxonomy" id="2727402"/>
    <lineage>
        <taxon>Eukaryota</taxon>
        <taxon>Viridiplantae</taxon>
        <taxon>Streptophyta</taxon>
        <taxon>Embryophyta</taxon>
        <taxon>Tracheophyta</taxon>
        <taxon>Spermatophyta</taxon>
        <taxon>Magnoliopsida</taxon>
        <taxon>eudicotyledons</taxon>
        <taxon>Gunneridae</taxon>
        <taxon>Pentapetalae</taxon>
        <taxon>asterids</taxon>
        <taxon>lamiids</taxon>
        <taxon>Lamiales</taxon>
        <taxon>Pedaliaceae</taxon>
        <taxon>Sesamum</taxon>
    </lineage>
</organism>
<evidence type="ECO:0000313" key="3">
    <source>
        <dbReference type="EMBL" id="KAL0401504.1"/>
    </source>
</evidence>
<name>A0AAW2T9R3_9LAMI</name>
<dbReference type="Pfam" id="PF13963">
    <property type="entry name" value="Transpos_assoc"/>
    <property type="match status" value="1"/>
</dbReference>
<dbReference type="InterPro" id="IPR029480">
    <property type="entry name" value="Transpos_assoc"/>
</dbReference>
<comment type="caution">
    <text evidence="3">The sequence shown here is derived from an EMBL/GenBank/DDBJ whole genome shotgun (WGS) entry which is preliminary data.</text>
</comment>
<protein>
    <recommendedName>
        <fullName evidence="2">Transposase-associated domain-containing protein</fullName>
    </recommendedName>
</protein>
<reference evidence="3" key="2">
    <citation type="journal article" date="2024" name="Plant">
        <title>Genomic evolution and insights into agronomic trait innovations of Sesamum species.</title>
        <authorList>
            <person name="Miao H."/>
            <person name="Wang L."/>
            <person name="Qu L."/>
            <person name="Liu H."/>
            <person name="Sun Y."/>
            <person name="Le M."/>
            <person name="Wang Q."/>
            <person name="Wei S."/>
            <person name="Zheng Y."/>
            <person name="Lin W."/>
            <person name="Duan Y."/>
            <person name="Cao H."/>
            <person name="Xiong S."/>
            <person name="Wang X."/>
            <person name="Wei L."/>
            <person name="Li C."/>
            <person name="Ma Q."/>
            <person name="Ju M."/>
            <person name="Zhao R."/>
            <person name="Li G."/>
            <person name="Mu C."/>
            <person name="Tian Q."/>
            <person name="Mei H."/>
            <person name="Zhang T."/>
            <person name="Gao T."/>
            <person name="Zhang H."/>
        </authorList>
    </citation>
    <scope>NUCLEOTIDE SEQUENCE</scope>
    <source>
        <strain evidence="3">KEN1</strain>
    </source>
</reference>
<accession>A0AAW2T9R3</accession>
<evidence type="ECO:0000259" key="2">
    <source>
        <dbReference type="Pfam" id="PF13963"/>
    </source>
</evidence>
<evidence type="ECO:0000256" key="1">
    <source>
        <dbReference type="SAM" id="Phobius"/>
    </source>
</evidence>
<reference evidence="3" key="1">
    <citation type="submission" date="2020-06" db="EMBL/GenBank/DDBJ databases">
        <authorList>
            <person name="Li T."/>
            <person name="Hu X."/>
            <person name="Zhang T."/>
            <person name="Song X."/>
            <person name="Zhang H."/>
            <person name="Dai N."/>
            <person name="Sheng W."/>
            <person name="Hou X."/>
            <person name="Wei L."/>
        </authorList>
    </citation>
    <scope>NUCLEOTIDE SEQUENCE</scope>
    <source>
        <strain evidence="3">KEN1</strain>
        <tissue evidence="3">Leaf</tissue>
    </source>
</reference>